<dbReference type="InterPro" id="IPR005825">
    <property type="entry name" value="Ribosomal_uL24_CS"/>
</dbReference>
<organism evidence="8 9">
    <name type="scientific">Coralloluteibacterium thermophilum</name>
    <dbReference type="NCBI Taxonomy" id="2707049"/>
    <lineage>
        <taxon>Bacteria</taxon>
        <taxon>Pseudomonadati</taxon>
        <taxon>Pseudomonadota</taxon>
        <taxon>Gammaproteobacteria</taxon>
        <taxon>Lysobacterales</taxon>
        <taxon>Lysobacteraceae</taxon>
        <taxon>Coralloluteibacterium</taxon>
    </lineage>
</organism>
<dbReference type="Pfam" id="PF00467">
    <property type="entry name" value="KOW"/>
    <property type="match status" value="1"/>
</dbReference>
<dbReference type="RefSeq" id="WP_377005968.1">
    <property type="nucleotide sequence ID" value="NZ_JBHSGG010000051.1"/>
</dbReference>
<gene>
    <name evidence="5 8" type="primary">rplX</name>
    <name evidence="8" type="ORF">ACFO3Q_16535</name>
</gene>
<dbReference type="PANTHER" id="PTHR12903">
    <property type="entry name" value="MITOCHONDRIAL RIBOSOMAL PROTEIN L24"/>
    <property type="match status" value="1"/>
</dbReference>
<sequence>MNRIRKGDQVIVIAGADKGKTGEVLRVIGDKVVVQNVRIVKRHTRANPQLNQPGGIVEREAPIHASNVMLLNPATGKGERIGYKVLEDGRKVRVFRSSGEAIEG</sequence>
<dbReference type="Pfam" id="PF17136">
    <property type="entry name" value="ribosomal_L24"/>
    <property type="match status" value="1"/>
</dbReference>
<comment type="function">
    <text evidence="5">One of the proteins that surrounds the polypeptide exit tunnel on the outside of the subunit.</text>
</comment>
<dbReference type="InterPro" id="IPR041988">
    <property type="entry name" value="Ribosomal_uL24_KOW"/>
</dbReference>
<evidence type="ECO:0000313" key="8">
    <source>
        <dbReference type="EMBL" id="MFC4729777.1"/>
    </source>
</evidence>
<comment type="similarity">
    <text evidence="1 5 6">Belongs to the universal ribosomal protein uL24 family.</text>
</comment>
<comment type="caution">
    <text evidence="8">The sequence shown here is derived from an EMBL/GenBank/DDBJ whole genome shotgun (WGS) entry which is preliminary data.</text>
</comment>
<evidence type="ECO:0000256" key="4">
    <source>
        <dbReference type="ARBA" id="ARBA00035206"/>
    </source>
</evidence>
<evidence type="ECO:0000256" key="2">
    <source>
        <dbReference type="ARBA" id="ARBA00022980"/>
    </source>
</evidence>
<dbReference type="SMART" id="SM00739">
    <property type="entry name" value="KOW"/>
    <property type="match status" value="1"/>
</dbReference>
<dbReference type="InterPro" id="IPR057264">
    <property type="entry name" value="Ribosomal_uL24_C"/>
</dbReference>
<dbReference type="NCBIfam" id="TIGR01079">
    <property type="entry name" value="rplX_bact"/>
    <property type="match status" value="1"/>
</dbReference>
<dbReference type="InterPro" id="IPR003256">
    <property type="entry name" value="Ribosomal_uL24"/>
</dbReference>
<dbReference type="PROSITE" id="PS01108">
    <property type="entry name" value="RIBOSOMAL_L24"/>
    <property type="match status" value="1"/>
</dbReference>
<evidence type="ECO:0000256" key="5">
    <source>
        <dbReference type="HAMAP-Rule" id="MF_01326"/>
    </source>
</evidence>
<feature type="domain" description="KOW" evidence="7">
    <location>
        <begin position="3"/>
        <end position="30"/>
    </location>
</feature>
<proteinExistence type="inferred from homology"/>
<keyword evidence="5" id="KW-0694">RNA-binding</keyword>
<dbReference type="InterPro" id="IPR014722">
    <property type="entry name" value="Rib_uL2_dom2"/>
</dbReference>
<keyword evidence="9" id="KW-1185">Reference proteome</keyword>
<evidence type="ECO:0000256" key="6">
    <source>
        <dbReference type="RuleBase" id="RU003477"/>
    </source>
</evidence>
<reference evidence="9" key="1">
    <citation type="journal article" date="2019" name="Int. J. Syst. Evol. Microbiol.">
        <title>The Global Catalogue of Microorganisms (GCM) 10K type strain sequencing project: providing services to taxonomists for standard genome sequencing and annotation.</title>
        <authorList>
            <consortium name="The Broad Institute Genomics Platform"/>
            <consortium name="The Broad Institute Genome Sequencing Center for Infectious Disease"/>
            <person name="Wu L."/>
            <person name="Ma J."/>
        </authorList>
    </citation>
    <scope>NUCLEOTIDE SEQUENCE [LARGE SCALE GENOMIC DNA]</scope>
    <source>
        <strain evidence="9">CGMCC 1.13574</strain>
    </source>
</reference>
<evidence type="ECO:0000313" key="9">
    <source>
        <dbReference type="Proteomes" id="UP001595892"/>
    </source>
</evidence>
<dbReference type="InterPro" id="IPR005824">
    <property type="entry name" value="KOW"/>
</dbReference>
<protein>
    <recommendedName>
        <fullName evidence="4 5">Large ribosomal subunit protein uL24</fullName>
    </recommendedName>
</protein>
<evidence type="ECO:0000256" key="3">
    <source>
        <dbReference type="ARBA" id="ARBA00023274"/>
    </source>
</evidence>
<dbReference type="EMBL" id="JBHSGG010000051">
    <property type="protein sequence ID" value="MFC4729777.1"/>
    <property type="molecule type" value="Genomic_DNA"/>
</dbReference>
<keyword evidence="2 5" id="KW-0689">Ribosomal protein</keyword>
<dbReference type="SUPFAM" id="SSF50104">
    <property type="entry name" value="Translation proteins SH3-like domain"/>
    <property type="match status" value="1"/>
</dbReference>
<keyword evidence="5" id="KW-0699">rRNA-binding</keyword>
<evidence type="ECO:0000256" key="1">
    <source>
        <dbReference type="ARBA" id="ARBA00010618"/>
    </source>
</evidence>
<dbReference type="Gene3D" id="2.30.30.30">
    <property type="match status" value="1"/>
</dbReference>
<keyword evidence="3 5" id="KW-0687">Ribonucleoprotein</keyword>
<dbReference type="InterPro" id="IPR008991">
    <property type="entry name" value="Translation_prot_SH3-like_sf"/>
</dbReference>
<dbReference type="GO" id="GO:0005840">
    <property type="term" value="C:ribosome"/>
    <property type="evidence" value="ECO:0007669"/>
    <property type="project" value="UniProtKB-KW"/>
</dbReference>
<dbReference type="CDD" id="cd06089">
    <property type="entry name" value="KOW_RPL26"/>
    <property type="match status" value="1"/>
</dbReference>
<comment type="subunit">
    <text evidence="5">Part of the 50S ribosomal subunit.</text>
</comment>
<evidence type="ECO:0000259" key="7">
    <source>
        <dbReference type="SMART" id="SM00739"/>
    </source>
</evidence>
<dbReference type="HAMAP" id="MF_01326_B">
    <property type="entry name" value="Ribosomal_uL24_B"/>
    <property type="match status" value="1"/>
</dbReference>
<accession>A0ABV9NN33</accession>
<dbReference type="Proteomes" id="UP001595892">
    <property type="component" value="Unassembled WGS sequence"/>
</dbReference>
<name>A0ABV9NN33_9GAMM</name>
<comment type="function">
    <text evidence="5">One of two assembly initiator proteins, it binds directly to the 5'-end of the 23S rRNA, where it nucleates assembly of the 50S subunit.</text>
</comment>